<evidence type="ECO:0000256" key="1">
    <source>
        <dbReference type="ARBA" id="ARBA00009986"/>
    </source>
</evidence>
<dbReference type="InterPro" id="IPR015590">
    <property type="entry name" value="Aldehyde_DH_dom"/>
</dbReference>
<dbReference type="InterPro" id="IPR016161">
    <property type="entry name" value="Ald_DH/histidinol_DH"/>
</dbReference>
<dbReference type="PANTHER" id="PTHR43860:SF2">
    <property type="entry name" value="BETAINE ALDEHYDE DEHYDROGENASE-RELATED"/>
    <property type="match status" value="1"/>
</dbReference>
<keyword evidence="3" id="KW-0520">NAD</keyword>
<dbReference type="PANTHER" id="PTHR43860">
    <property type="entry name" value="BETAINE ALDEHYDE DEHYDROGENASE"/>
    <property type="match status" value="1"/>
</dbReference>
<accession>A0A2T8F5B3</accession>
<keyword evidence="2" id="KW-0560">Oxidoreductase</keyword>
<dbReference type="EMBL" id="QDGZ01000012">
    <property type="protein sequence ID" value="PVG80901.1"/>
    <property type="molecule type" value="Genomic_DNA"/>
</dbReference>
<dbReference type="AlphaFoldDB" id="A0A2T8F5B3"/>
<dbReference type="Pfam" id="PF00171">
    <property type="entry name" value="Aldedh"/>
    <property type="match status" value="1"/>
</dbReference>
<comment type="similarity">
    <text evidence="1">Belongs to the aldehyde dehydrogenase family.</text>
</comment>
<sequence>MRDAAPTSLFIGGRWCGSVGGGRREVRCPADNTLVGVVDEATEVDTGAAIAAAREAFDRGSWSGLSVGERGAVLARVADLLVR</sequence>
<dbReference type="InterPro" id="IPR016162">
    <property type="entry name" value="Ald_DH_N"/>
</dbReference>
<dbReference type="Gene3D" id="3.40.605.10">
    <property type="entry name" value="Aldehyde Dehydrogenase, Chain A, domain 1"/>
    <property type="match status" value="1"/>
</dbReference>
<evidence type="ECO:0000313" key="5">
    <source>
        <dbReference type="EMBL" id="PVG80901.1"/>
    </source>
</evidence>
<feature type="domain" description="Aldehyde dehydrogenase" evidence="4">
    <location>
        <begin position="22"/>
        <end position="81"/>
    </location>
</feature>
<dbReference type="GO" id="GO:0016491">
    <property type="term" value="F:oxidoreductase activity"/>
    <property type="evidence" value="ECO:0007669"/>
    <property type="project" value="UniProtKB-KW"/>
</dbReference>
<proteinExistence type="inferred from homology"/>
<gene>
    <name evidence="5" type="ORF">DDE18_21150</name>
</gene>
<keyword evidence="6" id="KW-1185">Reference proteome</keyword>
<organism evidence="5 6">
    <name type="scientific">Nocardioides gansuensis</name>
    <dbReference type="NCBI Taxonomy" id="2138300"/>
    <lineage>
        <taxon>Bacteria</taxon>
        <taxon>Bacillati</taxon>
        <taxon>Actinomycetota</taxon>
        <taxon>Actinomycetes</taxon>
        <taxon>Propionibacteriales</taxon>
        <taxon>Nocardioidaceae</taxon>
        <taxon>Nocardioides</taxon>
    </lineage>
</organism>
<evidence type="ECO:0000256" key="2">
    <source>
        <dbReference type="ARBA" id="ARBA00023002"/>
    </source>
</evidence>
<comment type="caution">
    <text evidence="5">The sequence shown here is derived from an EMBL/GenBank/DDBJ whole genome shotgun (WGS) entry which is preliminary data.</text>
</comment>
<reference evidence="5 6" key="1">
    <citation type="submission" date="2018-04" db="EMBL/GenBank/DDBJ databases">
        <title>Genome of Nocardioides gansuensis WSJ-1.</title>
        <authorList>
            <person name="Wu S."/>
            <person name="Wang G."/>
        </authorList>
    </citation>
    <scope>NUCLEOTIDE SEQUENCE [LARGE SCALE GENOMIC DNA]</scope>
    <source>
        <strain evidence="5 6">WSJ-1</strain>
    </source>
</reference>
<protein>
    <submittedName>
        <fullName evidence="5">Betaine-aldehyde dehydrogenase</fullName>
    </submittedName>
</protein>
<dbReference type="Proteomes" id="UP000246018">
    <property type="component" value="Unassembled WGS sequence"/>
</dbReference>
<dbReference type="RefSeq" id="WP_116574361.1">
    <property type="nucleotide sequence ID" value="NZ_QDGZ01000012.1"/>
</dbReference>
<evidence type="ECO:0000259" key="4">
    <source>
        <dbReference type="Pfam" id="PF00171"/>
    </source>
</evidence>
<evidence type="ECO:0000313" key="6">
    <source>
        <dbReference type="Proteomes" id="UP000246018"/>
    </source>
</evidence>
<evidence type="ECO:0000256" key="3">
    <source>
        <dbReference type="ARBA" id="ARBA00023027"/>
    </source>
</evidence>
<name>A0A2T8F5B3_9ACTN</name>
<feature type="non-terminal residue" evidence="5">
    <location>
        <position position="83"/>
    </location>
</feature>
<dbReference type="SUPFAM" id="SSF53720">
    <property type="entry name" value="ALDH-like"/>
    <property type="match status" value="1"/>
</dbReference>